<dbReference type="EnsemblMetazoa" id="MDOA001079-RA">
    <property type="protein sequence ID" value="MDOA001079-PA"/>
    <property type="gene ID" value="MDOA001079"/>
</dbReference>
<dbReference type="VEuPathDB" id="VectorBase:MDOA001079"/>
<reference evidence="16 17" key="2">
    <citation type="submission" date="2025-04" db="UniProtKB">
        <authorList>
            <consortium name="RefSeq"/>
        </authorList>
    </citation>
    <scope>IDENTIFICATION</scope>
    <source>
        <strain evidence="16 17">Aabys</strain>
    </source>
</reference>
<keyword evidence="11" id="KW-0648">Protein biosynthesis</keyword>
<dbReference type="InterPro" id="IPR041709">
    <property type="entry name" value="EF-Tu_GTP-bd"/>
</dbReference>
<comment type="subcellular location">
    <subcellularLocation>
        <location evidence="1">Cytoplasm</location>
    </subcellularLocation>
</comment>
<dbReference type="Gene3D" id="2.40.30.10">
    <property type="entry name" value="Translation factors"/>
    <property type="match status" value="2"/>
</dbReference>
<dbReference type="NCBIfam" id="NF009372">
    <property type="entry name" value="PRK12735.1"/>
    <property type="match status" value="1"/>
</dbReference>
<dbReference type="NCBIfam" id="NF000766">
    <property type="entry name" value="PRK00049.1"/>
    <property type="match status" value="1"/>
</dbReference>
<dbReference type="InterPro" id="IPR050055">
    <property type="entry name" value="EF-Tu_GTPase"/>
</dbReference>
<evidence type="ECO:0000313" key="15">
    <source>
        <dbReference type="Proteomes" id="UP001652621"/>
    </source>
</evidence>
<dbReference type="PROSITE" id="PS51722">
    <property type="entry name" value="G_TR_2"/>
    <property type="match status" value="1"/>
</dbReference>
<keyword evidence="12" id="KW-0342">GTP-binding</keyword>
<evidence type="ECO:0000256" key="5">
    <source>
        <dbReference type="ARBA" id="ARBA00022490"/>
    </source>
</evidence>
<keyword evidence="9" id="KW-0378">Hydrolase</keyword>
<dbReference type="EnsemblMetazoa" id="MDOA001079-RB">
    <property type="protein sequence ID" value="MDOA001079-PB"/>
    <property type="gene ID" value="MDOA001079"/>
</dbReference>
<dbReference type="RefSeq" id="XP_005184336.1">
    <property type="nucleotide sequence ID" value="XM_005184279.3"/>
</dbReference>
<dbReference type="GO" id="GO:0046872">
    <property type="term" value="F:metal ion binding"/>
    <property type="evidence" value="ECO:0007669"/>
    <property type="project" value="UniProtKB-KW"/>
</dbReference>
<dbReference type="Proteomes" id="UP001652621">
    <property type="component" value="Unplaced"/>
</dbReference>
<dbReference type="RefSeq" id="XP_011292839.1">
    <property type="nucleotide sequence ID" value="XM_011294537.2"/>
</dbReference>
<organism evidence="14">
    <name type="scientific">Musca domestica</name>
    <name type="common">House fly</name>
    <dbReference type="NCBI Taxonomy" id="7370"/>
    <lineage>
        <taxon>Eukaryota</taxon>
        <taxon>Metazoa</taxon>
        <taxon>Ecdysozoa</taxon>
        <taxon>Arthropoda</taxon>
        <taxon>Hexapoda</taxon>
        <taxon>Insecta</taxon>
        <taxon>Pterygota</taxon>
        <taxon>Neoptera</taxon>
        <taxon>Endopterygota</taxon>
        <taxon>Diptera</taxon>
        <taxon>Brachycera</taxon>
        <taxon>Muscomorpha</taxon>
        <taxon>Muscoidea</taxon>
        <taxon>Muscidae</taxon>
        <taxon>Musca</taxon>
    </lineage>
</organism>
<evidence type="ECO:0000259" key="13">
    <source>
        <dbReference type="PROSITE" id="PS51722"/>
    </source>
</evidence>
<evidence type="ECO:0000256" key="10">
    <source>
        <dbReference type="ARBA" id="ARBA00022842"/>
    </source>
</evidence>
<evidence type="ECO:0000256" key="1">
    <source>
        <dbReference type="ARBA" id="ARBA00004496"/>
    </source>
</evidence>
<evidence type="ECO:0000256" key="9">
    <source>
        <dbReference type="ARBA" id="ARBA00022801"/>
    </source>
</evidence>
<dbReference type="InterPro" id="IPR031157">
    <property type="entry name" value="G_TR_CS"/>
</dbReference>
<evidence type="ECO:0000256" key="4">
    <source>
        <dbReference type="ARBA" id="ARBA00011986"/>
    </source>
</evidence>
<dbReference type="EC" id="3.6.5.3" evidence="4"/>
<dbReference type="PANTHER" id="PTHR43721:SF2">
    <property type="entry name" value="ELONGATION FACTOR TU, MITOCHONDRIAL"/>
    <property type="match status" value="1"/>
</dbReference>
<dbReference type="GO" id="GO:0005525">
    <property type="term" value="F:GTP binding"/>
    <property type="evidence" value="ECO:0007669"/>
    <property type="project" value="UniProtKB-KW"/>
</dbReference>
<keyword evidence="7" id="KW-0547">Nucleotide-binding</keyword>
<dbReference type="SUPFAM" id="SSF52540">
    <property type="entry name" value="P-loop containing nucleoside triphosphate hydrolases"/>
    <property type="match status" value="1"/>
</dbReference>
<dbReference type="Gene3D" id="3.40.50.300">
    <property type="entry name" value="P-loop containing nucleotide triphosphate hydrolases"/>
    <property type="match status" value="1"/>
</dbReference>
<evidence type="ECO:0000256" key="12">
    <source>
        <dbReference type="ARBA" id="ARBA00023134"/>
    </source>
</evidence>
<dbReference type="InterPro" id="IPR033720">
    <property type="entry name" value="EFTU_2"/>
</dbReference>
<keyword evidence="6" id="KW-0479">Metal-binding</keyword>
<dbReference type="PANTHER" id="PTHR43721">
    <property type="entry name" value="ELONGATION FACTOR TU-RELATED"/>
    <property type="match status" value="1"/>
</dbReference>
<dbReference type="InterPro" id="IPR027417">
    <property type="entry name" value="P-loop_NTPase"/>
</dbReference>
<dbReference type="STRING" id="7370.A0A1I8M4A3"/>
<dbReference type="FunFam" id="2.40.30.10:FF:000085">
    <property type="entry name" value="Elongation factor Tu"/>
    <property type="match status" value="1"/>
</dbReference>
<dbReference type="GO" id="GO:0003924">
    <property type="term" value="F:GTPase activity"/>
    <property type="evidence" value="ECO:0007669"/>
    <property type="project" value="InterPro"/>
</dbReference>
<protein>
    <recommendedName>
        <fullName evidence="4">protein-synthesizing GTPase</fullName>
        <ecNumber evidence="4">3.6.5.3</ecNumber>
    </recommendedName>
</protein>
<dbReference type="SUPFAM" id="SSF50465">
    <property type="entry name" value="EF-Tu/eEF-1alpha/eIF2-gamma C-terminal domain"/>
    <property type="match status" value="1"/>
</dbReference>
<accession>A0A1I8M4A3</accession>
<evidence type="ECO:0000256" key="8">
    <source>
        <dbReference type="ARBA" id="ARBA00022768"/>
    </source>
</evidence>
<dbReference type="InterPro" id="IPR009001">
    <property type="entry name" value="Transl_elong_EF1A/Init_IF2_C"/>
</dbReference>
<dbReference type="PRINTS" id="PR00315">
    <property type="entry name" value="ELONGATNFCT"/>
</dbReference>
<dbReference type="GO" id="GO:0070125">
    <property type="term" value="P:mitochondrial translational elongation"/>
    <property type="evidence" value="ECO:0007669"/>
    <property type="project" value="TreeGrafter"/>
</dbReference>
<dbReference type="KEGG" id="mde:101894922"/>
<evidence type="ECO:0000256" key="3">
    <source>
        <dbReference type="ARBA" id="ARBA00011245"/>
    </source>
</evidence>
<evidence type="ECO:0000313" key="16">
    <source>
        <dbReference type="RefSeq" id="XP_005184336.1"/>
    </source>
</evidence>
<dbReference type="NCBIfam" id="NF009373">
    <property type="entry name" value="PRK12736.1"/>
    <property type="match status" value="1"/>
</dbReference>
<dbReference type="GO" id="GO:0003746">
    <property type="term" value="F:translation elongation factor activity"/>
    <property type="evidence" value="ECO:0007669"/>
    <property type="project" value="UniProtKB-KW"/>
</dbReference>
<dbReference type="NCBIfam" id="TIGR00231">
    <property type="entry name" value="small_GTP"/>
    <property type="match status" value="1"/>
</dbReference>
<dbReference type="Pfam" id="PF00009">
    <property type="entry name" value="GTP_EFTU"/>
    <property type="match status" value="1"/>
</dbReference>
<evidence type="ECO:0000313" key="14">
    <source>
        <dbReference type="EnsemblMetazoa" id="MDOA001079-PA"/>
    </source>
</evidence>
<dbReference type="CDD" id="cd03697">
    <property type="entry name" value="EFTU_II"/>
    <property type="match status" value="1"/>
</dbReference>
<proteinExistence type="inferred from homology"/>
<evidence type="ECO:0000256" key="7">
    <source>
        <dbReference type="ARBA" id="ARBA00022741"/>
    </source>
</evidence>
<keyword evidence="8" id="KW-0251">Elongation factor</keyword>
<keyword evidence="5" id="KW-0963">Cytoplasm</keyword>
<keyword evidence="15" id="KW-1185">Reference proteome</keyword>
<dbReference type="eggNOG" id="KOG0460">
    <property type="taxonomic scope" value="Eukaryota"/>
</dbReference>
<dbReference type="VEuPathDB" id="VectorBase:MDOMA2_010448"/>
<dbReference type="SUPFAM" id="SSF50447">
    <property type="entry name" value="Translation proteins"/>
    <property type="match status" value="1"/>
</dbReference>
<name>A0A1I8M4A3_MUSDO</name>
<dbReference type="PROSITE" id="PS00301">
    <property type="entry name" value="G_TR_1"/>
    <property type="match status" value="1"/>
</dbReference>
<feature type="domain" description="Tr-type G" evidence="13">
    <location>
        <begin position="67"/>
        <end position="262"/>
    </location>
</feature>
<dbReference type="InterPro" id="IPR005225">
    <property type="entry name" value="Small_GTP-bd"/>
</dbReference>
<dbReference type="GO" id="GO:0005739">
    <property type="term" value="C:mitochondrion"/>
    <property type="evidence" value="ECO:0007669"/>
    <property type="project" value="TreeGrafter"/>
</dbReference>
<dbReference type="InterPro" id="IPR004160">
    <property type="entry name" value="Transl_elong_EFTu/EF1A_C"/>
</dbReference>
<evidence type="ECO:0000313" key="17">
    <source>
        <dbReference type="RefSeq" id="XP_011292839.1"/>
    </source>
</evidence>
<dbReference type="InterPro" id="IPR004161">
    <property type="entry name" value="EFTu-like_2"/>
</dbReference>
<gene>
    <name evidence="14" type="primary">101894922</name>
    <name evidence="16 17" type="synonym">LOC101894922</name>
</gene>
<comment type="subunit">
    <text evidence="3">Monomer.</text>
</comment>
<dbReference type="CDD" id="cd01884">
    <property type="entry name" value="EF_Tu"/>
    <property type="match status" value="1"/>
</dbReference>
<dbReference type="CDD" id="cd03706">
    <property type="entry name" value="mtEFTU_III"/>
    <property type="match status" value="1"/>
</dbReference>
<dbReference type="Pfam" id="PF03143">
    <property type="entry name" value="GTP_EFTU_D3"/>
    <property type="match status" value="1"/>
</dbReference>
<dbReference type="Pfam" id="PF03144">
    <property type="entry name" value="GTP_EFTU_D2"/>
    <property type="match status" value="1"/>
</dbReference>
<keyword evidence="10" id="KW-0460">Magnesium</keyword>
<dbReference type="InterPro" id="IPR000795">
    <property type="entry name" value="T_Tr_GTP-bd_dom"/>
</dbReference>
<dbReference type="FunFam" id="3.40.50.300:FF:000576">
    <property type="entry name" value="Elongation factor Tu"/>
    <property type="match status" value="1"/>
</dbReference>
<evidence type="ECO:0000256" key="6">
    <source>
        <dbReference type="ARBA" id="ARBA00022723"/>
    </source>
</evidence>
<evidence type="ECO:0000256" key="11">
    <source>
        <dbReference type="ARBA" id="ARBA00022917"/>
    </source>
</evidence>
<reference evidence="14" key="1">
    <citation type="submission" date="2020-05" db="UniProtKB">
        <authorList>
            <consortium name="EnsemblMetazoa"/>
        </authorList>
    </citation>
    <scope>IDENTIFICATION</scope>
    <source>
        <strain evidence="14">Aabys</strain>
    </source>
</reference>
<dbReference type="InterPro" id="IPR009000">
    <property type="entry name" value="Transl_B-barrel_sf"/>
</dbReference>
<sequence>MRPPLLGRLTKLLRHEQYLNRHVSLTYHRYLSQYKRTATGCAKILPTLSYSRLYCTAIKAPKLEDAKPHCNVGTIGHVDHGKTTLTAAITRVLSKKGLSDYVSYDQIDRAPEEKARGITINACHIGYETPLRTYAHTDCPGHADYIKNMISGASQMDGAILVVAATDGQMPQTREHLLLAKQVGIQRIIVFINKADLVDQEVLELVEIEMREMLTDFGFDGLNTPVVCGSALLALRDDPSPFGVPAIEKLLNHIDAYVQTPKRDIESPFQIPIDNAFTVPGRGTVVVGTIKRGTVHKNAECDLLGFNQNIKTSVGDIQIFRKSVPKAVAGENVGVLLRGVKISSVERGMLLAQQGSEDISNHFLASMYLLSRSEGGRTKPMLSKYIQQLFSVTWNVPARIDMIPPDGMLMPGDHANVRIMLLRKMVMTPGQAFTIRENGATVATGMILERKASVDVPKNKLSKAMVNEE</sequence>
<comment type="similarity">
    <text evidence="2">Belongs to the TRAFAC class translation factor GTPase superfamily. Classic translation factor GTPase family. EF-Tu/EF-1A subfamily.</text>
</comment>
<dbReference type="OrthoDB" id="2067at2759"/>
<dbReference type="AlphaFoldDB" id="A0A1I8M4A3"/>
<evidence type="ECO:0000256" key="2">
    <source>
        <dbReference type="ARBA" id="ARBA00007249"/>
    </source>
</evidence>